<accession>A0A1X2HA17</accession>
<dbReference type="SUPFAM" id="SSF54236">
    <property type="entry name" value="Ubiquitin-like"/>
    <property type="match status" value="1"/>
</dbReference>
<dbReference type="SUPFAM" id="SSF46934">
    <property type="entry name" value="UBA-like"/>
    <property type="match status" value="1"/>
</dbReference>
<dbReference type="InterPro" id="IPR001012">
    <property type="entry name" value="UBX_dom"/>
</dbReference>
<feature type="compositionally biased region" description="Acidic residues" evidence="1">
    <location>
        <begin position="301"/>
        <end position="312"/>
    </location>
</feature>
<dbReference type="GO" id="GO:0019005">
    <property type="term" value="C:SCF ubiquitin ligase complex"/>
    <property type="evidence" value="ECO:0007669"/>
    <property type="project" value="TreeGrafter"/>
</dbReference>
<evidence type="ECO:0000313" key="5">
    <source>
        <dbReference type="Proteomes" id="UP000242180"/>
    </source>
</evidence>
<dbReference type="Gene3D" id="3.80.10.10">
    <property type="entry name" value="Ribonuclease Inhibitor"/>
    <property type="match status" value="3"/>
</dbReference>
<dbReference type="PANTHER" id="PTHR13318:SF95">
    <property type="entry name" value="F-BOX PROTEIN YLR352W"/>
    <property type="match status" value="1"/>
</dbReference>
<feature type="compositionally biased region" description="Basic and acidic residues" evidence="1">
    <location>
        <begin position="63"/>
        <end position="77"/>
    </location>
</feature>
<dbReference type="Pfam" id="PF25372">
    <property type="entry name" value="DUF7885"/>
    <property type="match status" value="1"/>
</dbReference>
<dbReference type="InterPro" id="IPR015940">
    <property type="entry name" value="UBA"/>
</dbReference>
<dbReference type="SMART" id="SM00166">
    <property type="entry name" value="UBX"/>
    <property type="match status" value="1"/>
</dbReference>
<keyword evidence="5" id="KW-1185">Reference proteome</keyword>
<feature type="domain" description="UBA" evidence="2">
    <location>
        <begin position="2"/>
        <end position="40"/>
    </location>
</feature>
<feature type="domain" description="UBX" evidence="3">
    <location>
        <begin position="205"/>
        <end position="289"/>
    </location>
</feature>
<dbReference type="STRING" id="13706.A0A1X2HA17"/>
<dbReference type="InParanoid" id="A0A1X2HA17"/>
<feature type="compositionally biased region" description="Acidic residues" evidence="1">
    <location>
        <begin position="325"/>
        <end position="345"/>
    </location>
</feature>
<feature type="region of interest" description="Disordered" evidence="1">
    <location>
        <begin position="180"/>
        <end position="203"/>
    </location>
</feature>
<dbReference type="Pfam" id="PF00789">
    <property type="entry name" value="UBX"/>
    <property type="match status" value="1"/>
</dbReference>
<dbReference type="InterPro" id="IPR006553">
    <property type="entry name" value="Leu-rich_rpt_Cys-con_subtyp"/>
</dbReference>
<dbReference type="AlphaFoldDB" id="A0A1X2HA17"/>
<comment type="caution">
    <text evidence="4">The sequence shown here is derived from an EMBL/GenBank/DDBJ whole genome shotgun (WGS) entry which is preliminary data.</text>
</comment>
<feature type="compositionally biased region" description="Polar residues" evidence="1">
    <location>
        <begin position="49"/>
        <end position="59"/>
    </location>
</feature>
<dbReference type="InterPro" id="IPR009060">
    <property type="entry name" value="UBA-like_sf"/>
</dbReference>
<dbReference type="SMART" id="SM00368">
    <property type="entry name" value="LRR_RI"/>
    <property type="match status" value="5"/>
</dbReference>
<dbReference type="PROSITE" id="PS50030">
    <property type="entry name" value="UBA"/>
    <property type="match status" value="1"/>
</dbReference>
<feature type="compositionally biased region" description="Basic and acidic residues" evidence="1">
    <location>
        <begin position="313"/>
        <end position="323"/>
    </location>
</feature>
<dbReference type="GO" id="GO:0031146">
    <property type="term" value="P:SCF-dependent proteasomal ubiquitin-dependent protein catabolic process"/>
    <property type="evidence" value="ECO:0007669"/>
    <property type="project" value="TreeGrafter"/>
</dbReference>
<sequence>MDYDDKLAQLMSLGFEVDLCQSALSHTTTVESATEWILNALDNPETPLHNMSLSNNPPQLSEDAQRQRDEESARNRLQSEKLYRESKRNKQLEKKAHEQALQQIKEDREKMKLLRGAPKSKDVNEHTSASEATRKEYARTQQDIKRQRRLDQEAKARALEEIRQDREAMKLRKAQHALISTTASTSASAAAPSTDRNDSRHVAPERGNTALIQFRLSDGSTVRQQFQATDNLATLFHFVAGKEDHAGKPLAEGEGLKLISAYPRKEFSIQDAETTVQAAGFVPNVSLSISRMLPPQSPVAEDAEMEEAENVQDEARGTEHMDTDGATEESSEEEDAGGDENEDQAMDPIDHILHNQPAINPHRPRRNIGRTPVLRRDRIMNPNWNWGTGGHRLVGDEPERQEQADQESEQQQEQANARDADARRDRLSAIERRVAPVQAQPIMKFSSTGKGRHIPSLRDTCTASVAGMLVQQNKEAQDHLRYLMFASNKVAELLLAQLTSTRKLERLTMRKLADSCYLQNVVLDSYTYATDSLLEELSMSNTSSTVAKLSLKGCDVITDHGIQCLEGLKNLEYLDVSNCKVTDKGLLSITKLSKLRHLNLSKTKITDAGLRQLANHSQFRSHLQSLSLDGCRGIKASDTFSLLDNAFPELVQLSLASTEIRAQTTVPRRSLQHLQVLDASRTGLGDDDMTKIVASFSELRELKLGGCMHVTTRGLAALARDLKRLEMIQFPNREEELDGILARYAELPLVHLDLTGFLQVTDVGVQSIARMHHLQYLSLGGTKVTDAGVALLAALTDLRKLYLDRTAVSDAGLVELSGLTKLDTLSLSRTQVGNVGLINLGDGEHTAYTRHLRTLNLAQCALVSDRGVRGLAGAINLSHLNLDQTGVSKHCLRHLEGLKNLKPVRLLGIEREDDDEIPAEQR</sequence>
<dbReference type="SMART" id="SM00367">
    <property type="entry name" value="LRR_CC"/>
    <property type="match status" value="7"/>
</dbReference>
<organism evidence="4 5">
    <name type="scientific">Syncephalastrum racemosum</name>
    <name type="common">Filamentous fungus</name>
    <dbReference type="NCBI Taxonomy" id="13706"/>
    <lineage>
        <taxon>Eukaryota</taxon>
        <taxon>Fungi</taxon>
        <taxon>Fungi incertae sedis</taxon>
        <taxon>Mucoromycota</taxon>
        <taxon>Mucoromycotina</taxon>
        <taxon>Mucoromycetes</taxon>
        <taxon>Mucorales</taxon>
        <taxon>Syncephalastraceae</taxon>
        <taxon>Syncephalastrum</taxon>
    </lineage>
</organism>
<dbReference type="OrthoDB" id="120976at2759"/>
<dbReference type="Gene3D" id="3.10.20.90">
    <property type="entry name" value="Phosphatidylinositol 3-kinase Catalytic Subunit, Chain A, domain 1"/>
    <property type="match status" value="1"/>
</dbReference>
<feature type="region of interest" description="Disordered" evidence="1">
    <location>
        <begin position="47"/>
        <end position="77"/>
    </location>
</feature>
<evidence type="ECO:0008006" key="6">
    <source>
        <dbReference type="Google" id="ProtNLM"/>
    </source>
</evidence>
<feature type="compositionally biased region" description="Basic and acidic residues" evidence="1">
    <location>
        <begin position="393"/>
        <end position="403"/>
    </location>
</feature>
<dbReference type="InterPro" id="IPR057207">
    <property type="entry name" value="FBXL15_LRR"/>
</dbReference>
<dbReference type="Gene3D" id="1.10.8.10">
    <property type="entry name" value="DNA helicase RuvA subunit, C-terminal domain"/>
    <property type="match status" value="1"/>
</dbReference>
<protein>
    <recommendedName>
        <fullName evidence="6">UBX domain-containing protein</fullName>
    </recommendedName>
</protein>
<dbReference type="SUPFAM" id="SSF52047">
    <property type="entry name" value="RNI-like"/>
    <property type="match status" value="2"/>
</dbReference>
<evidence type="ECO:0000259" key="3">
    <source>
        <dbReference type="PROSITE" id="PS50033"/>
    </source>
</evidence>
<dbReference type="InterPro" id="IPR032675">
    <property type="entry name" value="LRR_dom_sf"/>
</dbReference>
<proteinExistence type="predicted"/>
<dbReference type="Pfam" id="PF13516">
    <property type="entry name" value="LRR_6"/>
    <property type="match status" value="2"/>
</dbReference>
<dbReference type="CDD" id="cd01767">
    <property type="entry name" value="UBX"/>
    <property type="match status" value="1"/>
</dbReference>
<dbReference type="OMA" id="WEDAVNY"/>
<name>A0A1X2HA17_SYNRA</name>
<evidence type="ECO:0000256" key="1">
    <source>
        <dbReference type="SAM" id="MobiDB-lite"/>
    </source>
</evidence>
<gene>
    <name evidence="4" type="ORF">BCR43DRAFT_493116</name>
</gene>
<dbReference type="EMBL" id="MCGN01000006">
    <property type="protein sequence ID" value="ORY95517.1"/>
    <property type="molecule type" value="Genomic_DNA"/>
</dbReference>
<dbReference type="InterPro" id="IPR029071">
    <property type="entry name" value="Ubiquitin-like_domsf"/>
</dbReference>
<feature type="region of interest" description="Disordered" evidence="1">
    <location>
        <begin position="106"/>
        <end position="151"/>
    </location>
</feature>
<dbReference type="PANTHER" id="PTHR13318">
    <property type="entry name" value="PARTNER OF PAIRED, ISOFORM B-RELATED"/>
    <property type="match status" value="1"/>
</dbReference>
<reference evidence="4 5" key="1">
    <citation type="submission" date="2016-07" db="EMBL/GenBank/DDBJ databases">
        <title>Pervasive Adenine N6-methylation of Active Genes in Fungi.</title>
        <authorList>
            <consortium name="DOE Joint Genome Institute"/>
            <person name="Mondo S.J."/>
            <person name="Dannebaum R.O."/>
            <person name="Kuo R.C."/>
            <person name="Labutti K."/>
            <person name="Haridas S."/>
            <person name="Kuo A."/>
            <person name="Salamov A."/>
            <person name="Ahrendt S.R."/>
            <person name="Lipzen A."/>
            <person name="Sullivan W."/>
            <person name="Andreopoulos W.B."/>
            <person name="Clum A."/>
            <person name="Lindquist E."/>
            <person name="Daum C."/>
            <person name="Ramamoorthy G.K."/>
            <person name="Gryganskyi A."/>
            <person name="Culley D."/>
            <person name="Magnuson J.K."/>
            <person name="James T.Y."/>
            <person name="O'Malley M.A."/>
            <person name="Stajich J.E."/>
            <person name="Spatafora J.W."/>
            <person name="Visel A."/>
            <person name="Grigoriev I.V."/>
        </authorList>
    </citation>
    <scope>NUCLEOTIDE SEQUENCE [LARGE SCALE GENOMIC DNA]</scope>
    <source>
        <strain evidence="4 5">NRRL 2496</strain>
    </source>
</reference>
<feature type="compositionally biased region" description="Low complexity" evidence="1">
    <location>
        <begin position="180"/>
        <end position="194"/>
    </location>
</feature>
<evidence type="ECO:0000313" key="4">
    <source>
        <dbReference type="EMBL" id="ORY95517.1"/>
    </source>
</evidence>
<dbReference type="InterPro" id="IPR001611">
    <property type="entry name" value="Leu-rich_rpt"/>
</dbReference>
<feature type="region of interest" description="Disordered" evidence="1">
    <location>
        <begin position="294"/>
        <end position="423"/>
    </location>
</feature>
<evidence type="ECO:0000259" key="2">
    <source>
        <dbReference type="PROSITE" id="PS50030"/>
    </source>
</evidence>
<feature type="compositionally biased region" description="Basic and acidic residues" evidence="1">
    <location>
        <begin position="132"/>
        <end position="151"/>
    </location>
</feature>
<dbReference type="Proteomes" id="UP000242180">
    <property type="component" value="Unassembled WGS sequence"/>
</dbReference>
<dbReference type="PROSITE" id="PS50033">
    <property type="entry name" value="UBX"/>
    <property type="match status" value="1"/>
</dbReference>